<accession>A0A8K1LUJ4</accession>
<protein>
    <submittedName>
        <fullName evidence="2">Uncharacterized protein</fullName>
    </submittedName>
</protein>
<keyword evidence="3" id="KW-1185">Reference proteome</keyword>
<dbReference type="EMBL" id="SWJQ01000005">
    <property type="protein sequence ID" value="TRZ26824.1"/>
    <property type="molecule type" value="Genomic_DNA"/>
</dbReference>
<evidence type="ECO:0000313" key="3">
    <source>
        <dbReference type="Proteomes" id="UP000796761"/>
    </source>
</evidence>
<dbReference type="AlphaFoldDB" id="A0A8K1LUJ4"/>
<sequence length="70" mass="6986">MGAGSSAEPQDGPGAGAEPPRTPPEPLSAEDAAEPQAPAEPAKGKDALCILGEESNYPILGFACLCHDLA</sequence>
<dbReference type="Proteomes" id="UP000796761">
    <property type="component" value="Unassembled WGS sequence"/>
</dbReference>
<evidence type="ECO:0000256" key="1">
    <source>
        <dbReference type="SAM" id="MobiDB-lite"/>
    </source>
</evidence>
<comment type="caution">
    <text evidence="2">The sequence shown here is derived from an EMBL/GenBank/DDBJ whole genome shotgun (WGS) entry which is preliminary data.</text>
</comment>
<evidence type="ECO:0000313" key="2">
    <source>
        <dbReference type="EMBL" id="TRZ26824.1"/>
    </source>
</evidence>
<proteinExistence type="predicted"/>
<organism evidence="2 3">
    <name type="scientific">Zosterops borbonicus</name>
    <dbReference type="NCBI Taxonomy" id="364589"/>
    <lineage>
        <taxon>Eukaryota</taxon>
        <taxon>Metazoa</taxon>
        <taxon>Chordata</taxon>
        <taxon>Craniata</taxon>
        <taxon>Vertebrata</taxon>
        <taxon>Euteleostomi</taxon>
        <taxon>Archelosauria</taxon>
        <taxon>Archosauria</taxon>
        <taxon>Dinosauria</taxon>
        <taxon>Saurischia</taxon>
        <taxon>Theropoda</taxon>
        <taxon>Coelurosauria</taxon>
        <taxon>Aves</taxon>
        <taxon>Neognathae</taxon>
        <taxon>Neoaves</taxon>
        <taxon>Telluraves</taxon>
        <taxon>Australaves</taxon>
        <taxon>Passeriformes</taxon>
        <taxon>Sylvioidea</taxon>
        <taxon>Zosteropidae</taxon>
        <taxon>Zosterops</taxon>
    </lineage>
</organism>
<reference evidence="2" key="1">
    <citation type="submission" date="2019-04" db="EMBL/GenBank/DDBJ databases">
        <title>Genome assembly of Zosterops borbonicus 15179.</title>
        <authorList>
            <person name="Leroy T."/>
            <person name="Anselmetti Y."/>
            <person name="Tilak M.-K."/>
            <person name="Nabholz B."/>
        </authorList>
    </citation>
    <scope>NUCLEOTIDE SEQUENCE</scope>
    <source>
        <strain evidence="2">HGM_15179</strain>
        <tissue evidence="2">Muscle</tissue>
    </source>
</reference>
<name>A0A8K1LUJ4_9PASS</name>
<gene>
    <name evidence="2" type="ORF">HGM15179_000294</name>
</gene>
<feature type="region of interest" description="Disordered" evidence="1">
    <location>
        <begin position="1"/>
        <end position="43"/>
    </location>
</feature>